<dbReference type="RefSeq" id="WP_176450086.1">
    <property type="nucleotide sequence ID" value="NZ_FZOH01000008.1"/>
</dbReference>
<keyword evidence="4" id="KW-0808">Transferase</keyword>
<dbReference type="Gene3D" id="3.30.565.10">
    <property type="entry name" value="Histidine kinase-like ATPase, C-terminal domain"/>
    <property type="match status" value="1"/>
</dbReference>
<evidence type="ECO:0000313" key="5">
    <source>
        <dbReference type="Proteomes" id="UP000198386"/>
    </source>
</evidence>
<evidence type="ECO:0000259" key="3">
    <source>
        <dbReference type="Pfam" id="PF14417"/>
    </source>
</evidence>
<evidence type="ECO:0000313" key="4">
    <source>
        <dbReference type="EMBL" id="SNS76041.1"/>
    </source>
</evidence>
<name>A0A239H4C4_9ACTN</name>
<evidence type="ECO:0000259" key="2">
    <source>
        <dbReference type="Pfam" id="PF13581"/>
    </source>
</evidence>
<dbReference type="InterPro" id="IPR047718">
    <property type="entry name" value="RsbA-like_anti_sig"/>
</dbReference>
<proteinExistence type="predicted"/>
<keyword evidence="4" id="KW-0418">Kinase</keyword>
<dbReference type="SUPFAM" id="SSF55874">
    <property type="entry name" value="ATPase domain of HSP90 chaperone/DNA topoisomerase II/histidine kinase"/>
    <property type="match status" value="1"/>
</dbReference>
<organism evidence="4 5">
    <name type="scientific">Geodermatophilus saharensis</name>
    <dbReference type="NCBI Taxonomy" id="1137994"/>
    <lineage>
        <taxon>Bacteria</taxon>
        <taxon>Bacillati</taxon>
        <taxon>Actinomycetota</taxon>
        <taxon>Actinomycetes</taxon>
        <taxon>Geodermatophilales</taxon>
        <taxon>Geodermatophilaceae</taxon>
        <taxon>Geodermatophilus</taxon>
    </lineage>
</organism>
<sequence length="327" mass="34381">MAPAAGGLVHTAALVHSAGEAVEVAAAFLEEGLRAGDLPVFAGSPDTADAVRRALGLHGRAVVEEDPRICLIGARAPDAVAVVRRLLERAAGSGSGRLRVAAEPRYDADPRRWREVRRYEAAVNALAATAPLTLLCLYDRQRLPAQALETARLAHPELLMGGLRVASSEYRRPDRCLRELAVVREPVEAGEPVYAVDGVPALPALRGDLRRVLAAVVRDPDQCADLHLAASEVAANAFRHGRPPVSARVWADDTSVVCTITDSGAGFDDPLAGFVPAHGDDLGAGGMGLWLARKLWDSVDLLPGSTGGLTVRLATTLRHAEAGRGAA</sequence>
<dbReference type="InterPro" id="IPR003594">
    <property type="entry name" value="HATPase_dom"/>
</dbReference>
<dbReference type="Proteomes" id="UP000198386">
    <property type="component" value="Unassembled WGS sequence"/>
</dbReference>
<dbReference type="Pfam" id="PF14417">
    <property type="entry name" value="MEDS"/>
    <property type="match status" value="1"/>
</dbReference>
<reference evidence="5" key="1">
    <citation type="submission" date="2017-06" db="EMBL/GenBank/DDBJ databases">
        <authorList>
            <person name="Varghese N."/>
            <person name="Submissions S."/>
        </authorList>
    </citation>
    <scope>NUCLEOTIDE SEQUENCE [LARGE SCALE GENOMIC DNA]</scope>
    <source>
        <strain evidence="5">DSM 45423</strain>
    </source>
</reference>
<protein>
    <submittedName>
        <fullName evidence="4">Anti-sigma regulatory factor (Ser/Thr protein kinase)</fullName>
    </submittedName>
</protein>
<gene>
    <name evidence="4" type="ORF">SAMN04488107_3679</name>
</gene>
<dbReference type="PANTHER" id="PTHR35526:SF3">
    <property type="entry name" value="ANTI-SIGMA-F FACTOR RSBW"/>
    <property type="match status" value="1"/>
</dbReference>
<feature type="domain" description="Histidine kinase/HSP90-like ATPase" evidence="2">
    <location>
        <begin position="202"/>
        <end position="313"/>
    </location>
</feature>
<feature type="domain" description="MEDS" evidence="3">
    <location>
        <begin position="10"/>
        <end position="156"/>
    </location>
</feature>
<dbReference type="CDD" id="cd16936">
    <property type="entry name" value="HATPase_RsbW-like"/>
    <property type="match status" value="1"/>
</dbReference>
<accession>A0A239H4C4</accession>
<dbReference type="InterPro" id="IPR036890">
    <property type="entry name" value="HATPase_C_sf"/>
</dbReference>
<dbReference type="EMBL" id="FZOH01000008">
    <property type="protein sequence ID" value="SNS76041.1"/>
    <property type="molecule type" value="Genomic_DNA"/>
</dbReference>
<dbReference type="AlphaFoldDB" id="A0A239H4C4"/>
<dbReference type="GO" id="GO:0004674">
    <property type="term" value="F:protein serine/threonine kinase activity"/>
    <property type="evidence" value="ECO:0007669"/>
    <property type="project" value="UniProtKB-KW"/>
</dbReference>
<keyword evidence="5" id="KW-1185">Reference proteome</keyword>
<dbReference type="NCBIfam" id="NF041045">
    <property type="entry name" value="RsbA_anti_sig"/>
    <property type="match status" value="1"/>
</dbReference>
<evidence type="ECO:0000256" key="1">
    <source>
        <dbReference type="ARBA" id="ARBA00022527"/>
    </source>
</evidence>
<dbReference type="Pfam" id="PF13581">
    <property type="entry name" value="HATPase_c_2"/>
    <property type="match status" value="1"/>
</dbReference>
<dbReference type="InterPro" id="IPR050267">
    <property type="entry name" value="Anti-sigma-factor_SerPK"/>
</dbReference>
<dbReference type="PANTHER" id="PTHR35526">
    <property type="entry name" value="ANTI-SIGMA-F FACTOR RSBW-RELATED"/>
    <property type="match status" value="1"/>
</dbReference>
<dbReference type="InterPro" id="IPR025847">
    <property type="entry name" value="MEDS_domain"/>
</dbReference>
<keyword evidence="1" id="KW-0723">Serine/threonine-protein kinase</keyword>